<dbReference type="Pfam" id="PF05170">
    <property type="entry name" value="AsmA"/>
    <property type="match status" value="1"/>
</dbReference>
<protein>
    <recommendedName>
        <fullName evidence="2">AsmA domain-containing protein</fullName>
    </recommendedName>
</protein>
<feature type="region of interest" description="Disordered" evidence="1">
    <location>
        <begin position="1"/>
        <end position="32"/>
    </location>
</feature>
<accession>A0A2W4ZLK1</accession>
<dbReference type="PANTHER" id="PTHR30441">
    <property type="entry name" value="DUF748 DOMAIN-CONTAINING PROTEIN"/>
    <property type="match status" value="1"/>
</dbReference>
<feature type="region of interest" description="Disordered" evidence="1">
    <location>
        <begin position="691"/>
        <end position="711"/>
    </location>
</feature>
<dbReference type="PANTHER" id="PTHR30441:SF4">
    <property type="entry name" value="PROTEIN ASMA"/>
    <property type="match status" value="1"/>
</dbReference>
<sequence length="1058" mass="110125">MSDKLIADQNAKAEQGADAEQEQSRSGGNEFSLDKLTIEDGRIAYKDIASGAAYEADKINLDVRADTLAGPFGIKGDLRYNNQTIKIDAETKAMSGGKKEMPVDATVSLPDANASAKFNGVVAMEPLEIQGKMNINADNLSSVIALGGGAASPALGKKLSFSGLVTANEEQVRSQEIDIAFGETKGKGNILVSGLKEKNPVTFTGDMAFEGIINLDQLGPTKPKGSEPSVEEKVAKGQKLSGDVTAATLLPESLTLPFPVNGTLKVSADGIQSNGQLFKGVVLDASKEGSAIDVSAKALDLPGKSRVEGTAALRFTSVSQSEETGVTYADPSVSFRAAGTTEQLPTLLRAFVPEQKDNAALEIWKTARLDMDGTITPTAIKVTNGNVTLDQNNIVLSALYEPKGTGGMPNVVVDLTTDTIDVDTIQGRLNGQKKQAVQKDPAAKTDVKKALEPVRAFSVPVNLTFDVSVQKAIFNAQTISGIRAKGRAAGQSIDLDVVSAQDYMGAAASLSGRVGNLADLSGIDLKFYGKTSDVKALMQQLKMDTSKLPQSIGAAEVNAAAKGIADKLAFDARVSALEGQVEAKGNMTGLLDKPSFSDLSVGAKHPNFVRAMQIVNPSFAGSSGLARPFSFYTDAVANGDVYDLSNLKANLGPTSIGGALKINMAGARPSVNGSIEAGSIPLDDFLGAKDTGGGSSSGGAGGSANAGGGKWSRDTIETGWMHSVDLDLGLSAQAITYGGWNFQNPKTKITLKDGNLLVDNLNAGLFGGTANLTAKVQDPADAKQPLGMAVQSKMTQVSLEKLVTALSGTRKLQATGNVSFDMNVQSTGLSPHALVSALQGKATLDGQNVVMKGFDLAQIGLAFVDSGKPMDRLNSIVGGAVSGGETRFDTIKGGYDIMQGVVTISSMAMDGPAANIVSKGNVNLPQWMIDTIHTITFKQAKDAGAFDVAIKGSLSNPGNTFGKGLFNDVLTRRLQQKAIEKLPDVLGKDLSGKLQGLGILPQKQQQPATAPAPAQDGTAQPDAAAPAEQEQPQQKTPEQQMQDDAGKAIKGVLDGLLR</sequence>
<evidence type="ECO:0000313" key="3">
    <source>
        <dbReference type="EMBL" id="PZO83180.1"/>
    </source>
</evidence>
<feature type="domain" description="AsmA" evidence="2">
    <location>
        <begin position="646"/>
        <end position="905"/>
    </location>
</feature>
<feature type="compositionally biased region" description="Gly residues" evidence="1">
    <location>
        <begin position="691"/>
        <end position="710"/>
    </location>
</feature>
<feature type="compositionally biased region" description="Low complexity" evidence="1">
    <location>
        <begin position="1002"/>
        <end position="1043"/>
    </location>
</feature>
<dbReference type="GO" id="GO:0090313">
    <property type="term" value="P:regulation of protein targeting to membrane"/>
    <property type="evidence" value="ECO:0007669"/>
    <property type="project" value="TreeGrafter"/>
</dbReference>
<name>A0A2W4ZLK1_9BACT</name>
<proteinExistence type="predicted"/>
<dbReference type="EMBL" id="QFNK01000220">
    <property type="protein sequence ID" value="PZO83180.1"/>
    <property type="molecule type" value="Genomic_DNA"/>
</dbReference>
<dbReference type="InterPro" id="IPR007844">
    <property type="entry name" value="AsmA"/>
</dbReference>
<reference evidence="3 4" key="1">
    <citation type="submission" date="2017-08" db="EMBL/GenBank/DDBJ databases">
        <title>Infants hospitalized years apart are colonized by the same room-sourced microbial strains.</title>
        <authorList>
            <person name="Brooks B."/>
            <person name="Olm M.R."/>
            <person name="Firek B.A."/>
            <person name="Baker R."/>
            <person name="Thomas B.C."/>
            <person name="Morowitz M.J."/>
            <person name="Banfield J.F."/>
        </authorList>
    </citation>
    <scope>NUCLEOTIDE SEQUENCE [LARGE SCALE GENOMIC DNA]</scope>
    <source>
        <strain evidence="3">S2_018_000_R2_104</strain>
    </source>
</reference>
<dbReference type="GO" id="GO:0005886">
    <property type="term" value="C:plasma membrane"/>
    <property type="evidence" value="ECO:0007669"/>
    <property type="project" value="TreeGrafter"/>
</dbReference>
<dbReference type="Proteomes" id="UP000249557">
    <property type="component" value="Unassembled WGS sequence"/>
</dbReference>
<evidence type="ECO:0000259" key="2">
    <source>
        <dbReference type="Pfam" id="PF05170"/>
    </source>
</evidence>
<organism evidence="3 4">
    <name type="scientific">Micavibrio aeruginosavorus</name>
    <dbReference type="NCBI Taxonomy" id="349221"/>
    <lineage>
        <taxon>Bacteria</taxon>
        <taxon>Pseudomonadati</taxon>
        <taxon>Bdellovibrionota</taxon>
        <taxon>Bdellovibrionia</taxon>
        <taxon>Bdellovibrionales</taxon>
        <taxon>Pseudobdellovibrionaceae</taxon>
        <taxon>Micavibrio</taxon>
    </lineage>
</organism>
<gene>
    <name evidence="3" type="ORF">DI626_09275</name>
</gene>
<feature type="region of interest" description="Disordered" evidence="1">
    <location>
        <begin position="1002"/>
        <end position="1058"/>
    </location>
</feature>
<comment type="caution">
    <text evidence="3">The sequence shown here is derived from an EMBL/GenBank/DDBJ whole genome shotgun (WGS) entry which is preliminary data.</text>
</comment>
<evidence type="ECO:0000256" key="1">
    <source>
        <dbReference type="SAM" id="MobiDB-lite"/>
    </source>
</evidence>
<evidence type="ECO:0000313" key="4">
    <source>
        <dbReference type="Proteomes" id="UP000249557"/>
    </source>
</evidence>
<dbReference type="InterPro" id="IPR052894">
    <property type="entry name" value="AsmA-related"/>
</dbReference>
<dbReference type="AlphaFoldDB" id="A0A2W4ZLK1"/>